<evidence type="ECO:0000313" key="2">
    <source>
        <dbReference type="EMBL" id="CAI6101434.1"/>
    </source>
</evidence>
<dbReference type="InterPro" id="IPR011009">
    <property type="entry name" value="Kinase-like_dom_sf"/>
</dbReference>
<accession>A0AA35QG80</accession>
<evidence type="ECO:0000313" key="3">
    <source>
        <dbReference type="Proteomes" id="UP001160390"/>
    </source>
</evidence>
<name>A0AA35QG80_9HYPO</name>
<gene>
    <name evidence="2" type="ORF">CCHLO57077_00019244</name>
</gene>
<dbReference type="GO" id="GO:0004672">
    <property type="term" value="F:protein kinase activity"/>
    <property type="evidence" value="ECO:0007669"/>
    <property type="project" value="InterPro"/>
</dbReference>
<keyword evidence="3" id="KW-1185">Reference proteome</keyword>
<dbReference type="Proteomes" id="UP001160390">
    <property type="component" value="Unassembled WGS sequence"/>
</dbReference>
<dbReference type="GO" id="GO:0005524">
    <property type="term" value="F:ATP binding"/>
    <property type="evidence" value="ECO:0007669"/>
    <property type="project" value="InterPro"/>
</dbReference>
<feature type="domain" description="Protein kinase" evidence="1">
    <location>
        <begin position="23"/>
        <end position="263"/>
    </location>
</feature>
<dbReference type="InterPro" id="IPR000719">
    <property type="entry name" value="Prot_kinase_dom"/>
</dbReference>
<dbReference type="PROSITE" id="PS50011">
    <property type="entry name" value="PROTEIN_KINASE_DOM"/>
    <property type="match status" value="1"/>
</dbReference>
<organism evidence="2 3">
    <name type="scientific">Clonostachys chloroleuca</name>
    <dbReference type="NCBI Taxonomy" id="1926264"/>
    <lineage>
        <taxon>Eukaryota</taxon>
        <taxon>Fungi</taxon>
        <taxon>Dikarya</taxon>
        <taxon>Ascomycota</taxon>
        <taxon>Pezizomycotina</taxon>
        <taxon>Sordariomycetes</taxon>
        <taxon>Hypocreomycetidae</taxon>
        <taxon>Hypocreales</taxon>
        <taxon>Bionectriaceae</taxon>
        <taxon>Clonostachys</taxon>
    </lineage>
</organism>
<dbReference type="SUPFAM" id="SSF56112">
    <property type="entry name" value="Protein kinase-like (PK-like)"/>
    <property type="match status" value="1"/>
</dbReference>
<reference evidence="2" key="1">
    <citation type="submission" date="2023-01" db="EMBL/GenBank/DDBJ databases">
        <authorList>
            <person name="Piombo E."/>
        </authorList>
    </citation>
    <scope>NUCLEOTIDE SEQUENCE</scope>
</reference>
<dbReference type="Pfam" id="PF00069">
    <property type="entry name" value="Pkinase"/>
    <property type="match status" value="1"/>
</dbReference>
<dbReference type="EMBL" id="CABFNP030001365">
    <property type="protein sequence ID" value="CAI6101434.1"/>
    <property type="molecule type" value="Genomic_DNA"/>
</dbReference>
<proteinExistence type="predicted"/>
<comment type="caution">
    <text evidence="2">The sequence shown here is derived from an EMBL/GenBank/DDBJ whole genome shotgun (WGS) entry which is preliminary data.</text>
</comment>
<dbReference type="AlphaFoldDB" id="A0AA35QG80"/>
<evidence type="ECO:0000259" key="1">
    <source>
        <dbReference type="PROSITE" id="PS50011"/>
    </source>
</evidence>
<sequence length="263" mass="30054">MNVLQKNETFKRTVEGLRFHRVRFIVEEDGKCYVGYSQNRRKQPTDLSELEDKAEVQRENRAPKILSRWTVVALNSHDYIKKPSLNDYLDDSLEARIKSEIEVCEVIRRNPHPGLAVYHGCVDANGRASGLCFQQYKESLKQRVNPGSLNRHHFIESGRLLVTDVMREWPGLLRSALQHLHALGFAHNDVTPANIMLDDEDRPVIIDFDSARALGASLEGVKRTYPWYDPNASCVAPENDLLALDEIETWLFGSVKDLRFPGV</sequence>
<dbReference type="Gene3D" id="1.10.510.10">
    <property type="entry name" value="Transferase(Phosphotransferase) domain 1"/>
    <property type="match status" value="1"/>
</dbReference>
<protein>
    <recommendedName>
        <fullName evidence="1">Protein kinase domain-containing protein</fullName>
    </recommendedName>
</protein>